<dbReference type="AlphaFoldDB" id="A0A167X8L4"/>
<organism evidence="1 2">
    <name type="scientific">Athelia psychrophila</name>
    <dbReference type="NCBI Taxonomy" id="1759441"/>
    <lineage>
        <taxon>Eukaryota</taxon>
        <taxon>Fungi</taxon>
        <taxon>Dikarya</taxon>
        <taxon>Basidiomycota</taxon>
        <taxon>Agaricomycotina</taxon>
        <taxon>Agaricomycetes</taxon>
        <taxon>Agaricomycetidae</taxon>
        <taxon>Atheliales</taxon>
        <taxon>Atheliaceae</taxon>
        <taxon>Athelia</taxon>
    </lineage>
</organism>
<name>A0A167X8L4_9AGAM</name>
<accession>A0A167X8L4</accession>
<evidence type="ECO:0000313" key="1">
    <source>
        <dbReference type="EMBL" id="KZP06942.1"/>
    </source>
</evidence>
<evidence type="ECO:0000313" key="2">
    <source>
        <dbReference type="Proteomes" id="UP000076532"/>
    </source>
</evidence>
<gene>
    <name evidence="1" type="ORF">FIBSPDRAFT_902418</name>
</gene>
<reference evidence="1 2" key="1">
    <citation type="journal article" date="2016" name="Mol. Biol. Evol.">
        <title>Comparative Genomics of Early-Diverging Mushroom-Forming Fungi Provides Insights into the Origins of Lignocellulose Decay Capabilities.</title>
        <authorList>
            <person name="Nagy L.G."/>
            <person name="Riley R."/>
            <person name="Tritt A."/>
            <person name="Adam C."/>
            <person name="Daum C."/>
            <person name="Floudas D."/>
            <person name="Sun H."/>
            <person name="Yadav J.S."/>
            <person name="Pangilinan J."/>
            <person name="Larsson K.H."/>
            <person name="Matsuura K."/>
            <person name="Barry K."/>
            <person name="Labutti K."/>
            <person name="Kuo R."/>
            <person name="Ohm R.A."/>
            <person name="Bhattacharya S.S."/>
            <person name="Shirouzu T."/>
            <person name="Yoshinaga Y."/>
            <person name="Martin F.M."/>
            <person name="Grigoriev I.V."/>
            <person name="Hibbett D.S."/>
        </authorList>
    </citation>
    <scope>NUCLEOTIDE SEQUENCE [LARGE SCALE GENOMIC DNA]</scope>
    <source>
        <strain evidence="1 2">CBS 109695</strain>
    </source>
</reference>
<proteinExistence type="predicted"/>
<dbReference type="Proteomes" id="UP000076532">
    <property type="component" value="Unassembled WGS sequence"/>
</dbReference>
<sequence>MLVNVALDLCACSNTVSFRSRCVPISEVLVTGDGFELVEYGSNWGAGFFAFPATEAAALATLRCGVTRWCTSSEERRGWRELRLSKRTGPALPTEPKTKDREFRIRTVSEKMGGTSTTAPVHGKSTTEWVGGFSVSVSCRLQETPTTPMSTTRRVQLVPGRMVPVVESEGTETAMLGAVTSSGSSMGSPIRPVSVRAGLTEYDYDPDTVYV</sequence>
<keyword evidence="2" id="KW-1185">Reference proteome</keyword>
<dbReference type="EMBL" id="KV417767">
    <property type="protein sequence ID" value="KZP06942.1"/>
    <property type="molecule type" value="Genomic_DNA"/>
</dbReference>
<protein>
    <submittedName>
        <fullName evidence="1">Uncharacterized protein</fullName>
    </submittedName>
</protein>